<dbReference type="SUPFAM" id="SSF54495">
    <property type="entry name" value="UBC-like"/>
    <property type="match status" value="1"/>
</dbReference>
<dbReference type="Gene3D" id="3.10.110.10">
    <property type="entry name" value="Ubiquitin Conjugating Enzyme"/>
    <property type="match status" value="1"/>
</dbReference>
<evidence type="ECO:0000313" key="2">
    <source>
        <dbReference type="Proteomes" id="UP000007648"/>
    </source>
</evidence>
<proteinExistence type="predicted"/>
<sequence length="62" mass="7222">MELKQIQKELSDLQFEPPAQCSAGTVGNDLFHQQTIIMRPPNSTFQVVKQPYYFLLILYDFT</sequence>
<organism evidence="1 2">
    <name type="scientific">Sarcophilus harrisii</name>
    <name type="common">Tasmanian devil</name>
    <name type="synonym">Sarcophilus laniarius</name>
    <dbReference type="NCBI Taxonomy" id="9305"/>
    <lineage>
        <taxon>Eukaryota</taxon>
        <taxon>Metazoa</taxon>
        <taxon>Chordata</taxon>
        <taxon>Craniata</taxon>
        <taxon>Vertebrata</taxon>
        <taxon>Euteleostomi</taxon>
        <taxon>Mammalia</taxon>
        <taxon>Metatheria</taxon>
        <taxon>Dasyuromorphia</taxon>
        <taxon>Dasyuridae</taxon>
        <taxon>Sarcophilus</taxon>
    </lineage>
</organism>
<reference evidence="1 2" key="1">
    <citation type="journal article" date="2011" name="Proc. Natl. Acad. Sci. U.S.A.">
        <title>Genetic diversity and population structure of the endangered marsupial Sarcophilus harrisii (Tasmanian devil).</title>
        <authorList>
            <person name="Miller W."/>
            <person name="Hayes V.M."/>
            <person name="Ratan A."/>
            <person name="Petersen D.C."/>
            <person name="Wittekindt N.E."/>
            <person name="Miller J."/>
            <person name="Walenz B."/>
            <person name="Knight J."/>
            <person name="Qi J."/>
            <person name="Zhao F."/>
            <person name="Wang Q."/>
            <person name="Bedoya-Reina O.C."/>
            <person name="Katiyar N."/>
            <person name="Tomsho L.P."/>
            <person name="Kasson L.M."/>
            <person name="Hardie R.A."/>
            <person name="Woodbridge P."/>
            <person name="Tindall E.A."/>
            <person name="Bertelsen M.F."/>
            <person name="Dixon D."/>
            <person name="Pyecroft S."/>
            <person name="Helgen K.M."/>
            <person name="Lesk A.M."/>
            <person name="Pringle T.H."/>
            <person name="Patterson N."/>
            <person name="Zhang Y."/>
            <person name="Kreiss A."/>
            <person name="Woods G.M."/>
            <person name="Jones M.E."/>
            <person name="Schuster S.C."/>
        </authorList>
    </citation>
    <scope>NUCLEOTIDE SEQUENCE [LARGE SCALE GENOMIC DNA]</scope>
</reference>
<accession>A0A7N4NG66</accession>
<reference evidence="1" key="3">
    <citation type="submission" date="2025-09" db="UniProtKB">
        <authorList>
            <consortium name="Ensembl"/>
        </authorList>
    </citation>
    <scope>IDENTIFICATION</scope>
</reference>
<dbReference type="InParanoid" id="A0A7N4NG66"/>
<dbReference type="Ensembl" id="ENSSHAT00000024886.1">
    <property type="protein sequence ID" value="ENSSHAP00000022771.1"/>
    <property type="gene ID" value="ENSSHAG00000025367.1"/>
</dbReference>
<evidence type="ECO:0000313" key="1">
    <source>
        <dbReference type="Ensembl" id="ENSSHAP00000022771.1"/>
    </source>
</evidence>
<protein>
    <submittedName>
        <fullName evidence="1">Uncharacterized protein</fullName>
    </submittedName>
</protein>
<reference evidence="1" key="2">
    <citation type="submission" date="2025-08" db="UniProtKB">
        <authorList>
            <consortium name="Ensembl"/>
        </authorList>
    </citation>
    <scope>IDENTIFICATION</scope>
</reference>
<dbReference type="InterPro" id="IPR016135">
    <property type="entry name" value="UBQ-conjugating_enzyme/RWD"/>
</dbReference>
<dbReference type="GeneTree" id="ENSGT01090000260200"/>
<dbReference type="Proteomes" id="UP000007648">
    <property type="component" value="Unassembled WGS sequence"/>
</dbReference>
<name>A0A7N4NG66_SARHA</name>
<dbReference type="AlphaFoldDB" id="A0A7N4NG66"/>
<keyword evidence="2" id="KW-1185">Reference proteome</keyword>